<evidence type="ECO:0000313" key="1">
    <source>
        <dbReference type="EMBL" id="MDN5214069.1"/>
    </source>
</evidence>
<name>A0ABT8L8H6_9BACT</name>
<organism evidence="1 2">
    <name type="scientific">Agaribacillus aureus</name>
    <dbReference type="NCBI Taxonomy" id="3051825"/>
    <lineage>
        <taxon>Bacteria</taxon>
        <taxon>Pseudomonadati</taxon>
        <taxon>Bacteroidota</taxon>
        <taxon>Cytophagia</taxon>
        <taxon>Cytophagales</taxon>
        <taxon>Splendidivirgaceae</taxon>
        <taxon>Agaribacillus</taxon>
    </lineage>
</organism>
<comment type="caution">
    <text evidence="1">The sequence shown here is derived from an EMBL/GenBank/DDBJ whole genome shotgun (WGS) entry which is preliminary data.</text>
</comment>
<accession>A0ABT8L8H6</accession>
<dbReference type="InterPro" id="IPR019861">
    <property type="entry name" value="PorP/SprF_Bacteroidetes"/>
</dbReference>
<dbReference type="RefSeq" id="WP_346759406.1">
    <property type="nucleotide sequence ID" value="NZ_JAUJEB010000004.1"/>
</dbReference>
<dbReference type="Proteomes" id="UP001172083">
    <property type="component" value="Unassembled WGS sequence"/>
</dbReference>
<evidence type="ECO:0000313" key="2">
    <source>
        <dbReference type="Proteomes" id="UP001172083"/>
    </source>
</evidence>
<dbReference type="EMBL" id="JAUJEB010000004">
    <property type="protein sequence ID" value="MDN5214069.1"/>
    <property type="molecule type" value="Genomic_DNA"/>
</dbReference>
<dbReference type="NCBIfam" id="TIGR03519">
    <property type="entry name" value="T9SS_PorP_fam"/>
    <property type="match status" value="1"/>
</dbReference>
<gene>
    <name evidence="1" type="ORF">QQ020_18480</name>
</gene>
<reference evidence="1" key="1">
    <citation type="submission" date="2023-06" db="EMBL/GenBank/DDBJ databases">
        <title>Genomic of Agaribacillus aureum.</title>
        <authorList>
            <person name="Wang G."/>
        </authorList>
    </citation>
    <scope>NUCLEOTIDE SEQUENCE</scope>
    <source>
        <strain evidence="1">BMA12</strain>
    </source>
</reference>
<protein>
    <submittedName>
        <fullName evidence="1">PorP/SprF family type IX secretion system membrane protein</fullName>
    </submittedName>
</protein>
<proteinExistence type="predicted"/>
<keyword evidence="2" id="KW-1185">Reference proteome</keyword>
<sequence>MKGRKRYIGKITIADNPTSAILLLFKLLLVLSITTTPTANVVAQDANFSQYYAAPLYLNPALAGIDPRITVGLNYRSQLKSDLYPNQSSQFSFILPIMGKGNGVNHKGGLGLSAYNEIAGQNSNFKVIGINLAGAYNLYLKQDGSQKFTFAIQGGFINKQIDFTNLTWGSQFDPFVGFDTSIDPSINFLNESTLYPVFNAGLMWYTSLGGEEANGSSAYFGLSAGNINEPDESLLDGEPLKLPRLFKVNAGVDLSINEKITFSPNVLLKYQNGVFQLNGGTYLYYDLANTESDAGPNLTRLVLGAWYRYGDSFIVATGINKNQFTVGFSYDMRISSLRHPDIGSGAYEVSFTYRFKRKEKEATYEHKPRFTI</sequence>
<dbReference type="Pfam" id="PF11751">
    <property type="entry name" value="PorP_SprF"/>
    <property type="match status" value="1"/>
</dbReference>